<dbReference type="GO" id="GO:0006084">
    <property type="term" value="P:acetyl-CoA metabolic process"/>
    <property type="evidence" value="ECO:0007669"/>
    <property type="project" value="InterPro"/>
</dbReference>
<dbReference type="SUPFAM" id="SSF53901">
    <property type="entry name" value="Thiolase-like"/>
    <property type="match status" value="2"/>
</dbReference>
<feature type="domain" description="Hydroxymethylglutaryl-coenzyme A synthase N-terminal" evidence="11">
    <location>
        <begin position="21"/>
        <end position="194"/>
    </location>
</feature>
<comment type="function">
    <text evidence="10">Catalyzes the condensation of acetyl-CoA with acetoacetyl-CoA to form HMG-CoA.</text>
</comment>
<dbReference type="InterPro" id="IPR010122">
    <property type="entry name" value="HMG_CoA_synthase_euk"/>
</dbReference>
<evidence type="ECO:0000313" key="14">
    <source>
        <dbReference type="Proteomes" id="UP000276133"/>
    </source>
</evidence>
<feature type="active site" description="Acyl-thioester intermediate" evidence="8">
    <location>
        <position position="137"/>
    </location>
</feature>
<evidence type="ECO:0000256" key="8">
    <source>
        <dbReference type="PIRSR" id="PIRSR610122-1"/>
    </source>
</evidence>
<dbReference type="EC" id="2.3.3.10" evidence="3 10"/>
<keyword evidence="10" id="KW-0444">Lipid biosynthesis</keyword>
<dbReference type="CDD" id="cd00827">
    <property type="entry name" value="init_cond_enzymes"/>
    <property type="match status" value="1"/>
</dbReference>
<dbReference type="InterPro" id="IPR016039">
    <property type="entry name" value="Thiolase-like"/>
</dbReference>
<keyword evidence="5 10" id="KW-0752">Steroid biosynthesis</keyword>
<dbReference type="STRING" id="10195.A0A3M7QTT8"/>
<evidence type="ECO:0000256" key="6">
    <source>
        <dbReference type="ARBA" id="ARBA00023011"/>
    </source>
</evidence>
<sequence>MNGGLPNGFDNCEPSNMWSHYPKNVGILAIECYFPIQYVDQQKLEEFDQVSAGKYTIGLGQSKMGFCLDSEDINSICLTVVNNLMDKYKIDGRQVGRLEVGTETLIDKSKSVKSVLMSLFESSGNTDIEGVDNVNACFGGTAALFNAINWVESSYWDGRYAIVVMGDIALYAKGNARPTGGAGATAFLVGPNAPIVFERGLRCTHINHAYDFYKPVMDSEYPIVDGKLSVVCYLNALDKCYQLYKKKFKNLHSLNALTDLNNNQSHCNDGNFNLNSANAFLFHSPYCKLVQKSFARLLWNDFLNNQIPHDQTKHLLEYK</sequence>
<reference evidence="13 14" key="1">
    <citation type="journal article" date="2018" name="Sci. Rep.">
        <title>Genomic signatures of local adaptation to the degree of environmental predictability in rotifers.</title>
        <authorList>
            <person name="Franch-Gras L."/>
            <person name="Hahn C."/>
            <person name="Garcia-Roger E.M."/>
            <person name="Carmona M.J."/>
            <person name="Serra M."/>
            <person name="Gomez A."/>
        </authorList>
    </citation>
    <scope>NUCLEOTIDE SEQUENCE [LARGE SCALE GENOMIC DNA]</scope>
    <source>
        <strain evidence="13">HYR1</strain>
    </source>
</reference>
<gene>
    <name evidence="13" type="ORF">BpHYR1_053582</name>
</gene>
<evidence type="ECO:0000256" key="10">
    <source>
        <dbReference type="RuleBase" id="RU364071"/>
    </source>
</evidence>
<keyword evidence="10" id="KW-1207">Sterol metabolism</keyword>
<keyword evidence="14" id="KW-1185">Reference proteome</keyword>
<comment type="pathway">
    <text evidence="1 10">Metabolic intermediate biosynthesis; (R)-mevalonate biosynthesis; (R)-mevalonate from acetyl-CoA: step 2/3.</text>
</comment>
<dbReference type="UniPathway" id="UPA00058">
    <property type="reaction ID" value="UER00102"/>
</dbReference>
<dbReference type="InterPro" id="IPR013528">
    <property type="entry name" value="HMG_CoA_synth_N"/>
</dbReference>
<evidence type="ECO:0000256" key="2">
    <source>
        <dbReference type="ARBA" id="ARBA00007061"/>
    </source>
</evidence>
<keyword evidence="10" id="KW-0753">Steroid metabolism</keyword>
<keyword evidence="6 10" id="KW-0756">Sterol biosynthesis</keyword>
<feature type="active site" description="Proton donor/acceptor" evidence="8">
    <location>
        <position position="103"/>
    </location>
</feature>
<feature type="domain" description="Hydroxymethylglutaryl-coenzyme A synthase C-terminal" evidence="12">
    <location>
        <begin position="195"/>
        <end position="308"/>
    </location>
</feature>
<dbReference type="InterPro" id="IPR013746">
    <property type="entry name" value="HMG_CoA_synt_C_dom"/>
</dbReference>
<evidence type="ECO:0000256" key="1">
    <source>
        <dbReference type="ARBA" id="ARBA00005218"/>
    </source>
</evidence>
<evidence type="ECO:0000259" key="12">
    <source>
        <dbReference type="Pfam" id="PF08540"/>
    </source>
</evidence>
<evidence type="ECO:0000256" key="3">
    <source>
        <dbReference type="ARBA" id="ARBA00012978"/>
    </source>
</evidence>
<dbReference type="Pfam" id="PF01154">
    <property type="entry name" value="HMG_CoA_synt_N"/>
    <property type="match status" value="1"/>
</dbReference>
<dbReference type="AlphaFoldDB" id="A0A3M7QTT8"/>
<dbReference type="EMBL" id="REGN01005111">
    <property type="protein sequence ID" value="RNA14776.1"/>
    <property type="molecule type" value="Genomic_DNA"/>
</dbReference>
<accession>A0A3M7QTT8</accession>
<evidence type="ECO:0000313" key="13">
    <source>
        <dbReference type="EMBL" id="RNA14776.1"/>
    </source>
</evidence>
<dbReference type="GO" id="GO:0016126">
    <property type="term" value="P:sterol biosynthetic process"/>
    <property type="evidence" value="ECO:0007669"/>
    <property type="project" value="UniProtKB-KW"/>
</dbReference>
<dbReference type="Gene3D" id="3.40.47.10">
    <property type="match status" value="1"/>
</dbReference>
<proteinExistence type="inferred from homology"/>
<dbReference type="Proteomes" id="UP000276133">
    <property type="component" value="Unassembled WGS sequence"/>
</dbReference>
<dbReference type="PANTHER" id="PTHR43323">
    <property type="entry name" value="3-HYDROXY-3-METHYLGLUTARYL COENZYME A SYNTHASE"/>
    <property type="match status" value="1"/>
</dbReference>
<dbReference type="GO" id="GO:0010142">
    <property type="term" value="P:farnesyl diphosphate biosynthetic process, mevalonate pathway"/>
    <property type="evidence" value="ECO:0007669"/>
    <property type="project" value="InterPro"/>
</dbReference>
<dbReference type="InterPro" id="IPR000590">
    <property type="entry name" value="HMG_CoA_synt_AS"/>
</dbReference>
<evidence type="ECO:0000256" key="4">
    <source>
        <dbReference type="ARBA" id="ARBA00022679"/>
    </source>
</evidence>
<feature type="binding site" evidence="9">
    <location>
        <position position="288"/>
    </location>
    <ligand>
        <name>CoA</name>
        <dbReference type="ChEBI" id="CHEBI:57287"/>
    </ligand>
</feature>
<dbReference type="OrthoDB" id="1269963at2759"/>
<comment type="catalytic activity">
    <reaction evidence="7">
        <text>acetoacetyl-CoA + acetyl-CoA + H2O = (3S)-3-hydroxy-3-methylglutaryl-CoA + CoA + H(+)</text>
        <dbReference type="Rhea" id="RHEA:10188"/>
        <dbReference type="ChEBI" id="CHEBI:15377"/>
        <dbReference type="ChEBI" id="CHEBI:15378"/>
        <dbReference type="ChEBI" id="CHEBI:43074"/>
        <dbReference type="ChEBI" id="CHEBI:57286"/>
        <dbReference type="ChEBI" id="CHEBI:57287"/>
        <dbReference type="ChEBI" id="CHEBI:57288"/>
        <dbReference type="EC" id="2.3.3.10"/>
    </reaction>
    <physiologicalReaction direction="left-to-right" evidence="7">
        <dbReference type="Rhea" id="RHEA:10189"/>
    </physiologicalReaction>
</comment>
<feature type="binding site" evidence="9">
    <location>
        <position position="292"/>
    </location>
    <ligand>
        <name>CoA</name>
        <dbReference type="ChEBI" id="CHEBI:57287"/>
    </ligand>
</feature>
<dbReference type="NCBIfam" id="TIGR01833">
    <property type="entry name" value="HMG-CoA-S_euk"/>
    <property type="match status" value="1"/>
</dbReference>
<evidence type="ECO:0000256" key="5">
    <source>
        <dbReference type="ARBA" id="ARBA00022955"/>
    </source>
</evidence>
<keyword evidence="4 10" id="KW-0808">Transferase</keyword>
<keyword evidence="10" id="KW-0443">Lipid metabolism</keyword>
<keyword evidence="13" id="KW-0012">Acyltransferase</keyword>
<evidence type="ECO:0000259" key="11">
    <source>
        <dbReference type="Pfam" id="PF01154"/>
    </source>
</evidence>
<dbReference type="GO" id="GO:0004421">
    <property type="term" value="F:hydroxymethylglutaryl-CoA synthase activity"/>
    <property type="evidence" value="ECO:0007669"/>
    <property type="project" value="UniProtKB-EC"/>
</dbReference>
<comment type="caution">
    <text evidence="13">The sequence shown here is derived from an EMBL/GenBank/DDBJ whole genome shotgun (WGS) entry which is preliminary data.</text>
</comment>
<dbReference type="Pfam" id="PF08540">
    <property type="entry name" value="HMG_CoA_synt_C"/>
    <property type="match status" value="1"/>
</dbReference>
<evidence type="ECO:0000256" key="7">
    <source>
        <dbReference type="ARBA" id="ARBA00049887"/>
    </source>
</evidence>
<feature type="active site" description="Proton donor/acceptor" evidence="8">
    <location>
        <position position="283"/>
    </location>
</feature>
<dbReference type="PROSITE" id="PS01226">
    <property type="entry name" value="HMG_COA_SYNTHASE"/>
    <property type="match status" value="1"/>
</dbReference>
<evidence type="ECO:0000256" key="9">
    <source>
        <dbReference type="PIRSR" id="PIRSR610122-2"/>
    </source>
</evidence>
<protein>
    <recommendedName>
        <fullName evidence="3 10">Hydroxymethylglutaryl-CoA synthase</fullName>
        <shortName evidence="10">HMG-CoA synthase</shortName>
        <ecNumber evidence="3 10">2.3.3.10</ecNumber>
    </recommendedName>
    <alternativeName>
        <fullName evidence="10">3-hydroxy-3-methylglutaryl coenzyme A synthase</fullName>
    </alternativeName>
</protein>
<comment type="similarity">
    <text evidence="2 10">Belongs to the thiolase-like superfamily. HMG-CoA synthase family.</text>
</comment>
<feature type="binding site" evidence="9">
    <location>
        <position position="229"/>
    </location>
    <ligand>
        <name>CoA</name>
        <dbReference type="ChEBI" id="CHEBI:57287"/>
    </ligand>
</feature>
<name>A0A3M7QTT8_BRAPC</name>
<feature type="binding site" evidence="9">
    <location>
        <position position="175"/>
    </location>
    <ligand>
        <name>CoA</name>
        <dbReference type="ChEBI" id="CHEBI:57287"/>
    </ligand>
</feature>
<organism evidence="13 14">
    <name type="scientific">Brachionus plicatilis</name>
    <name type="common">Marine rotifer</name>
    <name type="synonym">Brachionus muelleri</name>
    <dbReference type="NCBI Taxonomy" id="10195"/>
    <lineage>
        <taxon>Eukaryota</taxon>
        <taxon>Metazoa</taxon>
        <taxon>Spiralia</taxon>
        <taxon>Gnathifera</taxon>
        <taxon>Rotifera</taxon>
        <taxon>Eurotatoria</taxon>
        <taxon>Monogononta</taxon>
        <taxon>Pseudotrocha</taxon>
        <taxon>Ploima</taxon>
        <taxon>Brachionidae</taxon>
        <taxon>Brachionus</taxon>
    </lineage>
</organism>
<dbReference type="PANTHER" id="PTHR43323:SF2">
    <property type="entry name" value="HYDROXYMETHYLGLUTARYL-COA SYNTHASE"/>
    <property type="match status" value="1"/>
</dbReference>